<feature type="domain" description="Glycosyl transferase family 1" evidence="1">
    <location>
        <begin position="197"/>
        <end position="348"/>
    </location>
</feature>
<dbReference type="InterPro" id="IPR028098">
    <property type="entry name" value="Glyco_trans_4-like_N"/>
</dbReference>
<sequence length="373" mass="40468">MFGGAERTTANLLHALDRRSIRRITLAAPKALQSLLPQQYDDFRDTSAYGLSGGFENGRKLLADVRGAAKLLRDVQPDLALGMMHYPSALVALGRRLGGGRIKTVASYRGPFYEYMRHHEQGFRRRLFLRAAVAGTALLADRVIVPSQGTADELHRRFLTPTNRIVTIPNGIDFTAATHAARGPAPELADFDQAEIPVLCAVARLAPEKNLGLLLDAFRRIHAEQPVTLIILGDGPERAALEAQIAAEGLSDAVRLLGHRDNVYPYLHRADVFIHTCQFEGFGYTMLEALACGTAVVATDCPYGPREVLGGGNYGVLVPPDDSQALATAVLRLLADPNGRQALVARGLKRAEQLSIQNMVGAYETEFLRLAGG</sequence>
<dbReference type="RefSeq" id="WP_051497388.1">
    <property type="nucleotide sequence ID" value="NZ_CBTK010000046.1"/>
</dbReference>
<evidence type="ECO:0000259" key="1">
    <source>
        <dbReference type="Pfam" id="PF00534"/>
    </source>
</evidence>
<dbReference type="CDD" id="cd03811">
    <property type="entry name" value="GT4_GT28_WabH-like"/>
    <property type="match status" value="1"/>
</dbReference>
<dbReference type="PANTHER" id="PTHR45947">
    <property type="entry name" value="SULFOQUINOVOSYL TRANSFERASE SQD2"/>
    <property type="match status" value="1"/>
</dbReference>
<dbReference type="Pfam" id="PF13439">
    <property type="entry name" value="Glyco_transf_4"/>
    <property type="match status" value="1"/>
</dbReference>
<name>A0A7U7J372_9GAMM</name>
<reference evidence="3 4" key="1">
    <citation type="journal article" date="2014" name="ISME J.">
        <title>Candidatus Competibacter-lineage genomes retrieved from metagenomes reveal functional metabolic diversity.</title>
        <authorList>
            <person name="McIlroy S.J."/>
            <person name="Albertsen M."/>
            <person name="Andresen E.K."/>
            <person name="Saunders A.M."/>
            <person name="Kristiansen R."/>
            <person name="Stokholm-Bjerregaard M."/>
            <person name="Nielsen K.L."/>
            <person name="Nielsen P.H."/>
        </authorList>
    </citation>
    <scope>NUCLEOTIDE SEQUENCE [LARGE SCALE GENOMIC DNA]</scope>
    <source>
        <strain evidence="3 4">Run_B_J11</strain>
    </source>
</reference>
<protein>
    <submittedName>
        <fullName evidence="3">Glycosyl transferase group 1</fullName>
    </submittedName>
</protein>
<gene>
    <name evidence="3" type="ORF">BN874_140011</name>
</gene>
<dbReference type="EMBL" id="CBTK010000046">
    <property type="protein sequence ID" value="CDH43918.1"/>
    <property type="molecule type" value="Genomic_DNA"/>
</dbReference>
<dbReference type="PANTHER" id="PTHR45947:SF3">
    <property type="entry name" value="SULFOQUINOVOSYL TRANSFERASE SQD2"/>
    <property type="match status" value="1"/>
</dbReference>
<evidence type="ECO:0000313" key="3">
    <source>
        <dbReference type="EMBL" id="CDH43918.1"/>
    </source>
</evidence>
<dbReference type="InterPro" id="IPR050194">
    <property type="entry name" value="Glycosyltransferase_grp1"/>
</dbReference>
<dbReference type="Gene3D" id="3.40.50.2000">
    <property type="entry name" value="Glycogen Phosphorylase B"/>
    <property type="match status" value="2"/>
</dbReference>
<evidence type="ECO:0000259" key="2">
    <source>
        <dbReference type="Pfam" id="PF13439"/>
    </source>
</evidence>
<dbReference type="Proteomes" id="UP000019184">
    <property type="component" value="Unassembled WGS sequence"/>
</dbReference>
<keyword evidence="4" id="KW-1185">Reference proteome</keyword>
<dbReference type="GO" id="GO:0016757">
    <property type="term" value="F:glycosyltransferase activity"/>
    <property type="evidence" value="ECO:0007669"/>
    <property type="project" value="InterPro"/>
</dbReference>
<dbReference type="AlphaFoldDB" id="A0A7U7J372"/>
<dbReference type="Pfam" id="PF00534">
    <property type="entry name" value="Glycos_transf_1"/>
    <property type="match status" value="1"/>
</dbReference>
<keyword evidence="3" id="KW-0808">Transferase</keyword>
<comment type="caution">
    <text evidence="3">The sequence shown here is derived from an EMBL/GenBank/DDBJ whole genome shotgun (WGS) entry which is preliminary data.</text>
</comment>
<dbReference type="InterPro" id="IPR001296">
    <property type="entry name" value="Glyco_trans_1"/>
</dbReference>
<dbReference type="SUPFAM" id="SSF53756">
    <property type="entry name" value="UDP-Glycosyltransferase/glycogen phosphorylase"/>
    <property type="match status" value="1"/>
</dbReference>
<dbReference type="OrthoDB" id="9775208at2"/>
<evidence type="ECO:0000313" key="4">
    <source>
        <dbReference type="Proteomes" id="UP000019184"/>
    </source>
</evidence>
<feature type="domain" description="Glycosyltransferase subfamily 4-like N-terminal" evidence="2">
    <location>
        <begin position="2"/>
        <end position="173"/>
    </location>
</feature>
<proteinExistence type="predicted"/>
<accession>A0A7U7J372</accession>
<organism evidence="3 4">
    <name type="scientific">Candidatus Contendobacter odensis Run_B_J11</name>
    <dbReference type="NCBI Taxonomy" id="1400861"/>
    <lineage>
        <taxon>Bacteria</taxon>
        <taxon>Pseudomonadati</taxon>
        <taxon>Pseudomonadota</taxon>
        <taxon>Gammaproteobacteria</taxon>
        <taxon>Candidatus Competibacteraceae</taxon>
        <taxon>Candidatus Contendibacter</taxon>
    </lineage>
</organism>